<dbReference type="RefSeq" id="WP_344050659.1">
    <property type="nucleotide sequence ID" value="NZ_BAAAPK010000001.1"/>
</dbReference>
<evidence type="ECO:0000313" key="2">
    <source>
        <dbReference type="EMBL" id="GAA1661755.1"/>
    </source>
</evidence>
<keyword evidence="3" id="KW-1185">Reference proteome</keyword>
<dbReference type="EMBL" id="BAAAPK010000001">
    <property type="protein sequence ID" value="GAA1661755.1"/>
    <property type="molecule type" value="Genomic_DNA"/>
</dbReference>
<proteinExistence type="predicted"/>
<name>A0ABP4RU11_9MICO</name>
<protein>
    <recommendedName>
        <fullName evidence="1">DUF4325 domain-containing protein</fullName>
    </recommendedName>
</protein>
<feature type="domain" description="DUF4325" evidence="1">
    <location>
        <begin position="325"/>
        <end position="385"/>
    </location>
</feature>
<dbReference type="Proteomes" id="UP001500596">
    <property type="component" value="Unassembled WGS sequence"/>
</dbReference>
<reference evidence="3" key="1">
    <citation type="journal article" date="2019" name="Int. J. Syst. Evol. Microbiol.">
        <title>The Global Catalogue of Microorganisms (GCM) 10K type strain sequencing project: providing services to taxonomists for standard genome sequencing and annotation.</title>
        <authorList>
            <consortium name="The Broad Institute Genomics Platform"/>
            <consortium name="The Broad Institute Genome Sequencing Center for Infectious Disease"/>
            <person name="Wu L."/>
            <person name="Ma J."/>
        </authorList>
    </citation>
    <scope>NUCLEOTIDE SEQUENCE [LARGE SCALE GENOMIC DNA]</scope>
    <source>
        <strain evidence="3">JCM 15575</strain>
    </source>
</reference>
<dbReference type="InterPro" id="IPR036890">
    <property type="entry name" value="HATPase_C_sf"/>
</dbReference>
<evidence type="ECO:0000313" key="3">
    <source>
        <dbReference type="Proteomes" id="UP001500596"/>
    </source>
</evidence>
<dbReference type="Pfam" id="PF14213">
    <property type="entry name" value="DUF4325"/>
    <property type="match status" value="1"/>
</dbReference>
<dbReference type="SUPFAM" id="SSF55874">
    <property type="entry name" value="ATPase domain of HSP90 chaperone/DNA topoisomerase II/histidine kinase"/>
    <property type="match status" value="1"/>
</dbReference>
<accession>A0ABP4RU11</accession>
<organism evidence="2 3">
    <name type="scientific">Microbacterium lacus</name>
    <dbReference type="NCBI Taxonomy" id="415217"/>
    <lineage>
        <taxon>Bacteria</taxon>
        <taxon>Bacillati</taxon>
        <taxon>Actinomycetota</taxon>
        <taxon>Actinomycetes</taxon>
        <taxon>Micrococcales</taxon>
        <taxon>Microbacteriaceae</taxon>
        <taxon>Microbacterium</taxon>
    </lineage>
</organism>
<sequence length="403" mass="44096">MALHAQVSRIYDLRETTTLDFIRAIRNVPADDKLELDASNVAGIYPDGAVSFAAAYQHFRDKGVNVSVGAQSADLQRTHVFEPMTIDRFVRYETHLTHNVWMYRSEEEAQKIADKFVEALVDQVRCENGVVDTFNWCLYEVMDNVFQHSGAEAGFVMMQLHKSTRQCVIAIGDSGGGIQRSLALSPHEGVDRSKVRDARSAIEYAVQQGVTSKGKLNQGNGLYGLARASEINGGRLRIVSGRGTWSNDPDSPGSNDLNRPLLDASDNHATLVDWRLHCAAPVRIEDALGGRTAGGSFLEAIEAPEGYHRVGVLEIEEALGSRAKGAEVRTRLNNYLVAGADMIVMDFSGVGVISSSFADEVLGKLAVELGELEFRRRVFVDSASPTNRGLIERAIALRIESGM</sequence>
<comment type="caution">
    <text evidence="2">The sequence shown here is derived from an EMBL/GenBank/DDBJ whole genome shotgun (WGS) entry which is preliminary data.</text>
</comment>
<dbReference type="Gene3D" id="3.30.565.10">
    <property type="entry name" value="Histidine kinase-like ATPase, C-terminal domain"/>
    <property type="match status" value="1"/>
</dbReference>
<dbReference type="InterPro" id="IPR025474">
    <property type="entry name" value="DUF4325"/>
</dbReference>
<gene>
    <name evidence="2" type="ORF">GCM10009807_01840</name>
</gene>
<evidence type="ECO:0000259" key="1">
    <source>
        <dbReference type="Pfam" id="PF14213"/>
    </source>
</evidence>